<name>A0A6P8EQ72_CLUHA</name>
<organism evidence="24 25">
    <name type="scientific">Clupea harengus</name>
    <name type="common">Atlantic herring</name>
    <dbReference type="NCBI Taxonomy" id="7950"/>
    <lineage>
        <taxon>Eukaryota</taxon>
        <taxon>Metazoa</taxon>
        <taxon>Chordata</taxon>
        <taxon>Craniata</taxon>
        <taxon>Vertebrata</taxon>
        <taxon>Euteleostomi</taxon>
        <taxon>Actinopterygii</taxon>
        <taxon>Neopterygii</taxon>
        <taxon>Teleostei</taxon>
        <taxon>Clupei</taxon>
        <taxon>Clupeiformes</taxon>
        <taxon>Clupeoidei</taxon>
        <taxon>Clupeidae</taxon>
        <taxon>Clupea</taxon>
    </lineage>
</organism>
<evidence type="ECO:0000256" key="19">
    <source>
        <dbReference type="ARBA" id="ARBA00066079"/>
    </source>
</evidence>
<comment type="function">
    <text evidence="18">Component of the centralspindlin complex that serves as a microtubule-dependent and Rho-mediated signaling required for the myosin contractile ring formation during the cell cycle cytokinesis. Essential for cytokinesis in Rho-mediated signaling. Required for the localization of ECT2 to the central spindle. Plus-end-directed motor enzyme that moves antiparallel microtubules in vitro.</text>
</comment>
<evidence type="ECO:0000256" key="1">
    <source>
        <dbReference type="ARBA" id="ARBA00004123"/>
    </source>
</evidence>
<evidence type="ECO:0000256" key="9">
    <source>
        <dbReference type="ARBA" id="ARBA00022741"/>
    </source>
</evidence>
<evidence type="ECO:0000256" key="6">
    <source>
        <dbReference type="ARBA" id="ARBA00022553"/>
    </source>
</evidence>
<dbReference type="FunFam" id="2.60.40.4330:FF:000001">
    <property type="entry name" value="Kinesin-like protein"/>
    <property type="match status" value="1"/>
</dbReference>
<feature type="region of interest" description="Disordered" evidence="22">
    <location>
        <begin position="149"/>
        <end position="200"/>
    </location>
</feature>
<evidence type="ECO:0000313" key="24">
    <source>
        <dbReference type="Proteomes" id="UP000515152"/>
    </source>
</evidence>
<keyword evidence="11" id="KW-0067">ATP-binding</keyword>
<dbReference type="Pfam" id="PF16540">
    <property type="entry name" value="MKLP1_Arf_bdg"/>
    <property type="match status" value="1"/>
</dbReference>
<dbReference type="GO" id="GO:0005524">
    <property type="term" value="F:ATP binding"/>
    <property type="evidence" value="ECO:0007669"/>
    <property type="project" value="UniProtKB-KW"/>
</dbReference>
<dbReference type="RefSeq" id="XP_031418253.1">
    <property type="nucleotide sequence ID" value="XM_031562393.1"/>
</dbReference>
<comment type="subunit">
    <text evidence="19">Heterotetramer of two molecules each of RACGAP1 and KIF23. Found in the centralspindlin complex. Interacts with RACGAP1; the interaction is direct. Interacts with ECT2 and PRC1. Interacts with ANXA11 during cytokinesis. Interacts with BIRC6/bruce and USP8/UBPY. Interacts with ARF6, forming heterodimers and heterotetramers.</text>
</comment>
<feature type="coiled-coil region" evidence="21">
    <location>
        <begin position="38"/>
        <end position="79"/>
    </location>
</feature>
<evidence type="ECO:0000256" key="3">
    <source>
        <dbReference type="ARBA" id="ARBA00004476"/>
    </source>
</evidence>
<keyword evidence="10" id="KW-0498">Mitosis</keyword>
<keyword evidence="16" id="KW-0539">Nucleus</keyword>
<evidence type="ECO:0000256" key="14">
    <source>
        <dbReference type="ARBA" id="ARBA00023175"/>
    </source>
</evidence>
<dbReference type="AlphaFoldDB" id="A0A6P8EQ72"/>
<keyword evidence="15" id="KW-0206">Cytoskeleton</keyword>
<keyword evidence="17" id="KW-0131">Cell cycle</keyword>
<feature type="domain" description="Kinesin-like protein Kif23 Arf6-interacting" evidence="23">
    <location>
        <begin position="188"/>
        <end position="284"/>
    </location>
</feature>
<evidence type="ECO:0000256" key="16">
    <source>
        <dbReference type="ARBA" id="ARBA00023242"/>
    </source>
</evidence>
<evidence type="ECO:0000256" key="12">
    <source>
        <dbReference type="ARBA" id="ARBA00022843"/>
    </source>
</evidence>
<evidence type="ECO:0000256" key="18">
    <source>
        <dbReference type="ARBA" id="ARBA00058317"/>
    </source>
</evidence>
<keyword evidence="8" id="KW-0493">Microtubule</keyword>
<evidence type="ECO:0000259" key="23">
    <source>
        <dbReference type="Pfam" id="PF16540"/>
    </source>
</evidence>
<reference evidence="25" key="1">
    <citation type="submission" date="2025-08" db="UniProtKB">
        <authorList>
            <consortium name="RefSeq"/>
        </authorList>
    </citation>
    <scope>IDENTIFICATION</scope>
</reference>
<dbReference type="OrthoDB" id="8123163at2759"/>
<comment type="subcellular location">
    <subcellularLocation>
        <location evidence="2">Cytoplasm</location>
        <location evidence="2">Cytoskeleton</location>
        <location evidence="2">Spindle</location>
    </subcellularLocation>
    <subcellularLocation>
        <location evidence="3">Midbody</location>
        <location evidence="3">Midbody ring</location>
    </subcellularLocation>
    <subcellularLocation>
        <location evidence="1">Nucleus</location>
    </subcellularLocation>
</comment>
<evidence type="ECO:0000256" key="22">
    <source>
        <dbReference type="SAM" id="MobiDB-lite"/>
    </source>
</evidence>
<keyword evidence="14" id="KW-0505">Motor protein</keyword>
<keyword evidence="24" id="KW-1185">Reference proteome</keyword>
<evidence type="ECO:0000256" key="17">
    <source>
        <dbReference type="ARBA" id="ARBA00023306"/>
    </source>
</evidence>
<evidence type="ECO:0000256" key="15">
    <source>
        <dbReference type="ARBA" id="ARBA00023212"/>
    </source>
</evidence>
<feature type="non-terminal residue" evidence="25">
    <location>
        <position position="1"/>
    </location>
</feature>
<keyword evidence="12" id="KW-0832">Ubl conjugation</keyword>
<dbReference type="InterPro" id="IPR038105">
    <property type="entry name" value="Kif23_Arf-bd_sf"/>
</dbReference>
<dbReference type="GO" id="GO:0090543">
    <property type="term" value="C:Flemming body"/>
    <property type="evidence" value="ECO:0007669"/>
    <property type="project" value="UniProtKB-SubCell"/>
</dbReference>
<evidence type="ECO:0000256" key="10">
    <source>
        <dbReference type="ARBA" id="ARBA00022776"/>
    </source>
</evidence>
<keyword evidence="7" id="KW-0132">Cell division</keyword>
<dbReference type="Gene3D" id="2.60.40.4330">
    <property type="entry name" value="Kinesin-like protein Kif23, Arf6-interacting domain"/>
    <property type="match status" value="1"/>
</dbReference>
<evidence type="ECO:0000256" key="7">
    <source>
        <dbReference type="ARBA" id="ARBA00022618"/>
    </source>
</evidence>
<evidence type="ECO:0000256" key="21">
    <source>
        <dbReference type="SAM" id="Coils"/>
    </source>
</evidence>
<feature type="compositionally biased region" description="Basic and acidic residues" evidence="22">
    <location>
        <begin position="149"/>
        <end position="170"/>
    </location>
</feature>
<dbReference type="InterPro" id="IPR032384">
    <property type="entry name" value="Kif23_Arf-bd"/>
</dbReference>
<evidence type="ECO:0000256" key="8">
    <source>
        <dbReference type="ARBA" id="ARBA00022701"/>
    </source>
</evidence>
<feature type="compositionally biased region" description="Basic and acidic residues" evidence="22">
    <location>
        <begin position="293"/>
        <end position="303"/>
    </location>
</feature>
<dbReference type="KEGG" id="char:105892516"/>
<evidence type="ECO:0000256" key="11">
    <source>
        <dbReference type="ARBA" id="ARBA00022840"/>
    </source>
</evidence>
<evidence type="ECO:0000256" key="4">
    <source>
        <dbReference type="ARBA" id="ARBA00022490"/>
    </source>
</evidence>
<keyword evidence="13 21" id="KW-0175">Coiled coil</keyword>
<evidence type="ECO:0000256" key="2">
    <source>
        <dbReference type="ARBA" id="ARBA00004186"/>
    </source>
</evidence>
<evidence type="ECO:0000256" key="13">
    <source>
        <dbReference type="ARBA" id="ARBA00023054"/>
    </source>
</evidence>
<dbReference type="Proteomes" id="UP000515152">
    <property type="component" value="Chromosome 3"/>
</dbReference>
<keyword evidence="6" id="KW-0597">Phosphoprotein</keyword>
<dbReference type="GO" id="GO:0051301">
    <property type="term" value="P:cell division"/>
    <property type="evidence" value="ECO:0007669"/>
    <property type="project" value="UniProtKB-KW"/>
</dbReference>
<keyword evidence="5" id="KW-1017">Isopeptide bond</keyword>
<keyword evidence="9" id="KW-0547">Nucleotide-binding</keyword>
<protein>
    <recommendedName>
        <fullName evidence="20">Kinesin-like protein KIF23</fullName>
    </recommendedName>
</protein>
<accession>A0A6P8EQ72</accession>
<dbReference type="GeneID" id="105892516"/>
<evidence type="ECO:0000256" key="20">
    <source>
        <dbReference type="ARBA" id="ARBA00073209"/>
    </source>
</evidence>
<dbReference type="GO" id="GO:0005634">
    <property type="term" value="C:nucleus"/>
    <property type="evidence" value="ECO:0007669"/>
    <property type="project" value="UniProtKB-SubCell"/>
</dbReference>
<evidence type="ECO:0000313" key="25">
    <source>
        <dbReference type="RefSeq" id="XP_031418253.1"/>
    </source>
</evidence>
<proteinExistence type="predicted"/>
<dbReference type="GO" id="GO:0005819">
    <property type="term" value="C:spindle"/>
    <property type="evidence" value="ECO:0007669"/>
    <property type="project" value="UniProtKB-SubCell"/>
</dbReference>
<dbReference type="CTD" id="9493"/>
<dbReference type="GO" id="GO:0005874">
    <property type="term" value="C:microtubule"/>
    <property type="evidence" value="ECO:0007669"/>
    <property type="project" value="UniProtKB-KW"/>
</dbReference>
<gene>
    <name evidence="25" type="primary">kif23</name>
</gene>
<sequence>LSANTLRSMLQEMDGSIMNKENFIQEQRGKMGEKDKFIQDQKSEIDRLEKKSKMLEYKIDILQKTTNIYEEDKRSLQHELDTRDHRLQREVSEKKRMEARMQGVVYDARHQWEKECERRVNAKQLEMQNKLWVKDEKLKQLKAIVTECKTETPARPEKPLRPSREKDRVPAKRSASPSPVPTGPPVRAHRRSHSAGGERWVDHKPATNVELDTLMQPNLHNAIKVTTPSEKALSKCDKYVLTHQEVASDGEIQTKLIKGEVFKTRAGGQSVQFTDIETLKQEDASAPSRKRRSSETRAAHGDENAEGGWTDVENRCSVAVEMRAGSNLGPGYQHHGYQKRRRP</sequence>
<evidence type="ECO:0000256" key="5">
    <source>
        <dbReference type="ARBA" id="ARBA00022499"/>
    </source>
</evidence>
<feature type="region of interest" description="Disordered" evidence="22">
    <location>
        <begin position="281"/>
        <end position="343"/>
    </location>
</feature>
<keyword evidence="4" id="KW-0963">Cytoplasm</keyword>